<protein>
    <submittedName>
        <fullName evidence="2">Asparagine--oxo-acid transaminase</fullName>
        <ecNumber evidence="2">2.6.1.14</ecNumber>
    </submittedName>
</protein>
<reference evidence="2" key="1">
    <citation type="submission" date="2019-08" db="EMBL/GenBank/DDBJ databases">
        <authorList>
            <person name="Kucharzyk K."/>
            <person name="Murdoch R.W."/>
            <person name="Higgins S."/>
            <person name="Loffler F."/>
        </authorList>
    </citation>
    <scope>NUCLEOTIDE SEQUENCE</scope>
</reference>
<dbReference type="InterPro" id="IPR004839">
    <property type="entry name" value="Aminotransferase_I/II_large"/>
</dbReference>
<gene>
    <name evidence="2" type="primary">aspB_2</name>
    <name evidence="2" type="ORF">SDC9_162225</name>
</gene>
<dbReference type="EC" id="2.6.1.14" evidence="2"/>
<dbReference type="InterPro" id="IPR015422">
    <property type="entry name" value="PyrdxlP-dep_Trfase_small"/>
</dbReference>
<proteinExistence type="predicted"/>
<dbReference type="GO" id="GO:0030170">
    <property type="term" value="F:pyridoxal phosphate binding"/>
    <property type="evidence" value="ECO:0007669"/>
    <property type="project" value="InterPro"/>
</dbReference>
<dbReference type="SUPFAM" id="SSF53383">
    <property type="entry name" value="PLP-dependent transferases"/>
    <property type="match status" value="1"/>
</dbReference>
<evidence type="ECO:0000313" key="2">
    <source>
        <dbReference type="EMBL" id="MPN14896.1"/>
    </source>
</evidence>
<name>A0A645FMK6_9ZZZZ</name>
<organism evidence="2">
    <name type="scientific">bioreactor metagenome</name>
    <dbReference type="NCBI Taxonomy" id="1076179"/>
    <lineage>
        <taxon>unclassified sequences</taxon>
        <taxon>metagenomes</taxon>
        <taxon>ecological metagenomes</taxon>
    </lineage>
</organism>
<dbReference type="Pfam" id="PF00155">
    <property type="entry name" value="Aminotran_1_2"/>
    <property type="match status" value="1"/>
</dbReference>
<keyword evidence="2" id="KW-0032">Aminotransferase</keyword>
<dbReference type="GO" id="GO:0047297">
    <property type="term" value="F:asparagine-oxo-acid transaminase activity"/>
    <property type="evidence" value="ECO:0007669"/>
    <property type="project" value="UniProtKB-EC"/>
</dbReference>
<dbReference type="AlphaFoldDB" id="A0A645FMK6"/>
<comment type="caution">
    <text evidence="2">The sequence shown here is derived from an EMBL/GenBank/DDBJ whole genome shotgun (WGS) entry which is preliminary data.</text>
</comment>
<evidence type="ECO:0000259" key="1">
    <source>
        <dbReference type="Pfam" id="PF00155"/>
    </source>
</evidence>
<feature type="domain" description="Aminotransferase class I/classII large" evidence="1">
    <location>
        <begin position="7"/>
        <end position="52"/>
    </location>
</feature>
<dbReference type="EMBL" id="VSSQ01061583">
    <property type="protein sequence ID" value="MPN14896.1"/>
    <property type="molecule type" value="Genomic_DNA"/>
</dbReference>
<dbReference type="Gene3D" id="3.90.1150.10">
    <property type="entry name" value="Aspartate Aminotransferase, domain 1"/>
    <property type="match status" value="1"/>
</dbReference>
<dbReference type="InterPro" id="IPR015424">
    <property type="entry name" value="PyrdxlP-dep_Trfase"/>
</dbReference>
<keyword evidence="2" id="KW-0808">Transferase</keyword>
<sequence>MCGFEEVKDFTLALIEEANVALVSGDGFGYPDYARISYTVREELLAEAVDRIKKFIETHKK</sequence>
<accession>A0A645FMK6</accession>